<evidence type="ECO:0000256" key="1">
    <source>
        <dbReference type="ARBA" id="ARBA00004651"/>
    </source>
</evidence>
<evidence type="ECO:0000313" key="10">
    <source>
        <dbReference type="Proteomes" id="UP001058860"/>
    </source>
</evidence>
<dbReference type="PANTHER" id="PTHR42709">
    <property type="entry name" value="ALKALINE PHOSPHATASE LIKE PROTEIN"/>
    <property type="match status" value="1"/>
</dbReference>
<reference evidence="10" key="1">
    <citation type="submission" date="2021-11" db="EMBL/GenBank/DDBJ databases">
        <title>Cultivation dependent microbiological survey of springs from the worlds oldest radium mine currently devoted to the extraction of radon-saturated water.</title>
        <authorList>
            <person name="Kapinusova G."/>
            <person name="Smrhova T."/>
            <person name="Strejcek M."/>
            <person name="Suman J."/>
            <person name="Jani K."/>
            <person name="Pajer P."/>
            <person name="Uhlik O."/>
        </authorList>
    </citation>
    <scope>NUCLEOTIDE SEQUENCE [LARGE SCALE GENOMIC DNA]</scope>
    <source>
        <strain evidence="10">J379</strain>
    </source>
</reference>
<evidence type="ECO:0000256" key="5">
    <source>
        <dbReference type="ARBA" id="ARBA00022989"/>
    </source>
</evidence>
<evidence type="ECO:0000256" key="2">
    <source>
        <dbReference type="ARBA" id="ARBA00010792"/>
    </source>
</evidence>
<dbReference type="PANTHER" id="PTHR42709:SF6">
    <property type="entry name" value="UNDECAPRENYL PHOSPHATE TRANSPORTER A"/>
    <property type="match status" value="1"/>
</dbReference>
<protein>
    <submittedName>
        <fullName evidence="9">DedA family protein</fullName>
    </submittedName>
</protein>
<comment type="subcellular location">
    <subcellularLocation>
        <location evidence="1">Cell membrane</location>
        <topology evidence="1">Multi-pass membrane protein</topology>
    </subcellularLocation>
</comment>
<keyword evidence="6 7" id="KW-0472">Membrane</keyword>
<evidence type="ECO:0000313" key="9">
    <source>
        <dbReference type="EMBL" id="UUY02410.1"/>
    </source>
</evidence>
<feature type="transmembrane region" description="Helical" evidence="7">
    <location>
        <begin position="44"/>
        <end position="65"/>
    </location>
</feature>
<evidence type="ECO:0000256" key="6">
    <source>
        <dbReference type="ARBA" id="ARBA00023136"/>
    </source>
</evidence>
<dbReference type="InterPro" id="IPR032816">
    <property type="entry name" value="VTT_dom"/>
</dbReference>
<keyword evidence="5 7" id="KW-1133">Transmembrane helix</keyword>
<keyword evidence="4 7" id="KW-0812">Transmembrane</keyword>
<dbReference type="Pfam" id="PF09335">
    <property type="entry name" value="VTT_dom"/>
    <property type="match status" value="1"/>
</dbReference>
<dbReference type="Proteomes" id="UP001058860">
    <property type="component" value="Chromosome"/>
</dbReference>
<keyword evidence="3" id="KW-1003">Cell membrane</keyword>
<feature type="transmembrane region" description="Helical" evidence="7">
    <location>
        <begin position="155"/>
        <end position="172"/>
    </location>
</feature>
<accession>A0ABY5PD34</accession>
<sequence length="181" mass="18363">MTPDAGLVTLFALVLADSLGVPAPGDSALLVAGALVADGHVSLVATIAVASAAAMVGDTIVYWVGRSGGRRLLLRDGPAADRRRSALAKADRFYQRYGLIAVFFGKFVPGVRGVGALAAGTSGMRWGAFAAVNAAACLAWTSTAVAAGYAAGPSVVLIVGVAAVAAGVVWILRRRSRRADR</sequence>
<comment type="similarity">
    <text evidence="2">Belongs to the DedA family.</text>
</comment>
<evidence type="ECO:0000256" key="7">
    <source>
        <dbReference type="SAM" id="Phobius"/>
    </source>
</evidence>
<gene>
    <name evidence="9" type="ORF">LRS13_17100</name>
</gene>
<dbReference type="RefSeq" id="WP_353862937.1">
    <property type="nucleotide sequence ID" value="NZ_CP088295.1"/>
</dbReference>
<proteinExistence type="inferred from homology"/>
<dbReference type="InterPro" id="IPR051311">
    <property type="entry name" value="DedA_domain"/>
</dbReference>
<feature type="domain" description="VTT" evidence="8">
    <location>
        <begin position="24"/>
        <end position="149"/>
    </location>
</feature>
<dbReference type="EMBL" id="CP088295">
    <property type="protein sequence ID" value="UUY02410.1"/>
    <property type="molecule type" value="Genomic_DNA"/>
</dbReference>
<keyword evidence="10" id="KW-1185">Reference proteome</keyword>
<evidence type="ECO:0000256" key="4">
    <source>
        <dbReference type="ARBA" id="ARBA00022692"/>
    </source>
</evidence>
<evidence type="ECO:0000256" key="3">
    <source>
        <dbReference type="ARBA" id="ARBA00022475"/>
    </source>
</evidence>
<organism evidence="9 10">
    <name type="scientific">Svornostia abyssi</name>
    <dbReference type="NCBI Taxonomy" id="2898438"/>
    <lineage>
        <taxon>Bacteria</taxon>
        <taxon>Bacillati</taxon>
        <taxon>Actinomycetota</taxon>
        <taxon>Thermoleophilia</taxon>
        <taxon>Solirubrobacterales</taxon>
        <taxon>Baekduiaceae</taxon>
        <taxon>Svornostia</taxon>
    </lineage>
</organism>
<name>A0ABY5PD34_9ACTN</name>
<evidence type="ECO:0000259" key="8">
    <source>
        <dbReference type="Pfam" id="PF09335"/>
    </source>
</evidence>